<gene>
    <name evidence="1" type="ORF">MEDL_29191</name>
</gene>
<dbReference type="EMBL" id="CAJPWZ010001442">
    <property type="protein sequence ID" value="CAG2215369.1"/>
    <property type="molecule type" value="Genomic_DNA"/>
</dbReference>
<keyword evidence="2" id="KW-1185">Reference proteome</keyword>
<evidence type="ECO:0000313" key="1">
    <source>
        <dbReference type="EMBL" id="CAG2215369.1"/>
    </source>
</evidence>
<accession>A0A8S3S2K2</accession>
<evidence type="ECO:0000313" key="2">
    <source>
        <dbReference type="Proteomes" id="UP000683360"/>
    </source>
</evidence>
<comment type="caution">
    <text evidence="1">The sequence shown here is derived from an EMBL/GenBank/DDBJ whole genome shotgun (WGS) entry which is preliminary data.</text>
</comment>
<protein>
    <submittedName>
        <fullName evidence="1">Uncharacterized protein</fullName>
    </submittedName>
</protein>
<organism evidence="1 2">
    <name type="scientific">Mytilus edulis</name>
    <name type="common">Blue mussel</name>
    <dbReference type="NCBI Taxonomy" id="6550"/>
    <lineage>
        <taxon>Eukaryota</taxon>
        <taxon>Metazoa</taxon>
        <taxon>Spiralia</taxon>
        <taxon>Lophotrochozoa</taxon>
        <taxon>Mollusca</taxon>
        <taxon>Bivalvia</taxon>
        <taxon>Autobranchia</taxon>
        <taxon>Pteriomorphia</taxon>
        <taxon>Mytilida</taxon>
        <taxon>Mytiloidea</taxon>
        <taxon>Mytilidae</taxon>
        <taxon>Mytilinae</taxon>
        <taxon>Mytilus</taxon>
    </lineage>
</organism>
<reference evidence="1" key="1">
    <citation type="submission" date="2021-03" db="EMBL/GenBank/DDBJ databases">
        <authorList>
            <person name="Bekaert M."/>
        </authorList>
    </citation>
    <scope>NUCLEOTIDE SEQUENCE</scope>
</reference>
<sequence length="167" mass="19210">MEMFYDITEKLTEELFEGDICVGSLRMLITRKKPFQKIVAAIKDSRSDQIFMVLNGRNKELHAFENVFQDIQEFTQFCHKCKADTETLKHHCETIIRTGLDTVSLDTLVDTSIFVVPIDLQSYQPSVIAFEHISPRILSSLPDIVKSCKIPCFLKFGEGREKKFSNN</sequence>
<proteinExistence type="predicted"/>
<dbReference type="Proteomes" id="UP000683360">
    <property type="component" value="Unassembled WGS sequence"/>
</dbReference>
<name>A0A8S3S2K2_MYTED</name>
<dbReference type="AlphaFoldDB" id="A0A8S3S2K2"/>